<dbReference type="PANTHER" id="PTHR10015:SF206">
    <property type="entry name" value="HSF-TYPE DNA-BINDING DOMAIN-CONTAINING PROTEIN"/>
    <property type="match status" value="1"/>
</dbReference>
<accession>A0A9N8DF99</accession>
<evidence type="ECO:0000256" key="1">
    <source>
        <dbReference type="ARBA" id="ARBA00004123"/>
    </source>
</evidence>
<sequence>MSGLPPRNFSRDSQDNQQAQDSHRMNALRNASSQQLMAAMREQQSANSNSNANFLPNTSASASLPQMPGSRASAMASFQGQLDTSRSSLLARVAQAQHQQQQQSFLQLQQQQQAAAAAEQAQREEIEFNSLLRQKRQIDEMILNSALNTRRMSLDPGLSRHNASLYGNAAAAAGAGLFPGQAATGLPLSLSASAAAMMGGPRNASNNPIYDHSEMLTGKIRGLDADRTMASMWQSSARRLSDPSHQHNRLQAAALMSRNAGIANAAAASAARPMPSVEEGDAMEEEDDEAYFNDAGSDEVDRDFKRSQENFPLKLYRIIYEVVKSGRGDVISFFPHGRSFAVHKPKEFISEIMPKYFATGRMNTFLKQLNLYGFRRITEGRDKGGYFHAKFILGKRHLCKQIKRKKTDNKAAKAAKVVVESKEADREVSASSLSAEEYATSLSQQMARKKQAGGEDNTKSPPLSPTSSRHPKMRWKQQSSSQQEHHGR</sequence>
<dbReference type="GO" id="GO:0003700">
    <property type="term" value="F:DNA-binding transcription factor activity"/>
    <property type="evidence" value="ECO:0007669"/>
    <property type="project" value="InterPro"/>
</dbReference>
<dbReference type="PANTHER" id="PTHR10015">
    <property type="entry name" value="HEAT SHOCK TRANSCRIPTION FACTOR"/>
    <property type="match status" value="1"/>
</dbReference>
<evidence type="ECO:0000256" key="4">
    <source>
        <dbReference type="RuleBase" id="RU004020"/>
    </source>
</evidence>
<dbReference type="SUPFAM" id="SSF46785">
    <property type="entry name" value="Winged helix' DNA-binding domain"/>
    <property type="match status" value="1"/>
</dbReference>
<feature type="region of interest" description="Disordered" evidence="5">
    <location>
        <begin position="1"/>
        <end position="79"/>
    </location>
</feature>
<dbReference type="Proteomes" id="UP001153069">
    <property type="component" value="Unassembled WGS sequence"/>
</dbReference>
<feature type="domain" description="HSF-type DNA-binding" evidence="6">
    <location>
        <begin position="307"/>
        <end position="405"/>
    </location>
</feature>
<comment type="caution">
    <text evidence="7">The sequence shown here is derived from an EMBL/GenBank/DDBJ whole genome shotgun (WGS) entry which is preliminary data.</text>
</comment>
<feature type="compositionally biased region" description="Polar residues" evidence="5">
    <location>
        <begin position="459"/>
        <end position="468"/>
    </location>
</feature>
<feature type="compositionally biased region" description="Polar residues" evidence="5">
    <location>
        <begin position="429"/>
        <end position="446"/>
    </location>
</feature>
<dbReference type="AlphaFoldDB" id="A0A9N8DF99"/>
<feature type="region of interest" description="Disordered" evidence="5">
    <location>
        <begin position="424"/>
        <end position="488"/>
    </location>
</feature>
<dbReference type="SMART" id="SM00415">
    <property type="entry name" value="HSF"/>
    <property type="match status" value="1"/>
</dbReference>
<gene>
    <name evidence="7" type="ORF">SEMRO_42_G025470.1</name>
</gene>
<keyword evidence="2" id="KW-0238">DNA-binding</keyword>
<evidence type="ECO:0000256" key="3">
    <source>
        <dbReference type="ARBA" id="ARBA00023242"/>
    </source>
</evidence>
<evidence type="ECO:0000313" key="7">
    <source>
        <dbReference type="EMBL" id="CAB9498619.1"/>
    </source>
</evidence>
<reference evidence="7" key="1">
    <citation type="submission" date="2020-06" db="EMBL/GenBank/DDBJ databases">
        <authorList>
            <consortium name="Plant Systems Biology data submission"/>
        </authorList>
    </citation>
    <scope>NUCLEOTIDE SEQUENCE</scope>
    <source>
        <strain evidence="7">D6</strain>
    </source>
</reference>
<dbReference type="GO" id="GO:0005634">
    <property type="term" value="C:nucleus"/>
    <property type="evidence" value="ECO:0007669"/>
    <property type="project" value="UniProtKB-SubCell"/>
</dbReference>
<dbReference type="InterPro" id="IPR036388">
    <property type="entry name" value="WH-like_DNA-bd_sf"/>
</dbReference>
<dbReference type="Gene3D" id="1.10.10.10">
    <property type="entry name" value="Winged helix-like DNA-binding domain superfamily/Winged helix DNA-binding domain"/>
    <property type="match status" value="1"/>
</dbReference>
<dbReference type="GO" id="GO:0043565">
    <property type="term" value="F:sequence-specific DNA binding"/>
    <property type="evidence" value="ECO:0007669"/>
    <property type="project" value="InterPro"/>
</dbReference>
<evidence type="ECO:0000256" key="5">
    <source>
        <dbReference type="SAM" id="MobiDB-lite"/>
    </source>
</evidence>
<dbReference type="OrthoDB" id="60033at2759"/>
<protein>
    <submittedName>
        <fullName evidence="7">Stress transcription factor A</fullName>
    </submittedName>
</protein>
<comment type="subcellular location">
    <subcellularLocation>
        <location evidence="1">Nucleus</location>
    </subcellularLocation>
</comment>
<feature type="compositionally biased region" description="Polar residues" evidence="5">
    <location>
        <begin position="54"/>
        <end position="64"/>
    </location>
</feature>
<dbReference type="Pfam" id="PF00447">
    <property type="entry name" value="HSF_DNA-bind"/>
    <property type="match status" value="1"/>
</dbReference>
<evidence type="ECO:0000313" key="8">
    <source>
        <dbReference type="Proteomes" id="UP001153069"/>
    </source>
</evidence>
<comment type="similarity">
    <text evidence="4">Belongs to the HSF family.</text>
</comment>
<evidence type="ECO:0000259" key="6">
    <source>
        <dbReference type="SMART" id="SM00415"/>
    </source>
</evidence>
<dbReference type="FunFam" id="1.10.10.10:FF:000479">
    <property type="entry name" value="Predicted protein"/>
    <property type="match status" value="1"/>
</dbReference>
<evidence type="ECO:0000256" key="2">
    <source>
        <dbReference type="ARBA" id="ARBA00023125"/>
    </source>
</evidence>
<keyword evidence="8" id="KW-1185">Reference proteome</keyword>
<organism evidence="7 8">
    <name type="scientific">Seminavis robusta</name>
    <dbReference type="NCBI Taxonomy" id="568900"/>
    <lineage>
        <taxon>Eukaryota</taxon>
        <taxon>Sar</taxon>
        <taxon>Stramenopiles</taxon>
        <taxon>Ochrophyta</taxon>
        <taxon>Bacillariophyta</taxon>
        <taxon>Bacillariophyceae</taxon>
        <taxon>Bacillariophycidae</taxon>
        <taxon>Naviculales</taxon>
        <taxon>Naviculaceae</taxon>
        <taxon>Seminavis</taxon>
    </lineage>
</organism>
<name>A0A9N8DF99_9STRA</name>
<dbReference type="InterPro" id="IPR000232">
    <property type="entry name" value="HSF_DNA-bd"/>
</dbReference>
<dbReference type="EMBL" id="CAICTM010000042">
    <property type="protein sequence ID" value="CAB9498619.1"/>
    <property type="molecule type" value="Genomic_DNA"/>
</dbReference>
<proteinExistence type="inferred from homology"/>
<dbReference type="InterPro" id="IPR036390">
    <property type="entry name" value="WH_DNA-bd_sf"/>
</dbReference>
<keyword evidence="3" id="KW-0539">Nucleus</keyword>